<dbReference type="AlphaFoldDB" id="F2N9E1"/>
<dbReference type="GO" id="GO:0005737">
    <property type="term" value="C:cytoplasm"/>
    <property type="evidence" value="ECO:0007669"/>
    <property type="project" value="UniProtKB-SubCell"/>
</dbReference>
<comment type="catalytic activity">
    <reaction evidence="10">
        <text>2 D-alanine + ATP = D-alanyl-D-alanine + ADP + phosphate + H(+)</text>
        <dbReference type="Rhea" id="RHEA:11224"/>
        <dbReference type="ChEBI" id="CHEBI:15378"/>
        <dbReference type="ChEBI" id="CHEBI:30616"/>
        <dbReference type="ChEBI" id="CHEBI:43474"/>
        <dbReference type="ChEBI" id="CHEBI:57416"/>
        <dbReference type="ChEBI" id="CHEBI:57822"/>
        <dbReference type="ChEBI" id="CHEBI:456216"/>
        <dbReference type="EC" id="6.3.2.4"/>
    </reaction>
</comment>
<dbReference type="Pfam" id="PF01820">
    <property type="entry name" value="Dala_Dala_lig_N"/>
    <property type="match status" value="1"/>
</dbReference>
<dbReference type="Gene3D" id="3.30.1490.20">
    <property type="entry name" value="ATP-grasp fold, A domain"/>
    <property type="match status" value="1"/>
</dbReference>
<feature type="binding site" evidence="12">
    <location>
        <position position="265"/>
    </location>
    <ligand>
        <name>Mg(2+)</name>
        <dbReference type="ChEBI" id="CHEBI:18420"/>
        <label>1</label>
    </ligand>
</feature>
<evidence type="ECO:0000256" key="8">
    <source>
        <dbReference type="ARBA" id="ARBA00022984"/>
    </source>
</evidence>
<name>F2N9E1_CORGP</name>
<dbReference type="Gene3D" id="3.30.470.20">
    <property type="entry name" value="ATP-grasp fold, B domain"/>
    <property type="match status" value="1"/>
</dbReference>
<dbReference type="GO" id="GO:0046872">
    <property type="term" value="F:metal ion binding"/>
    <property type="evidence" value="ECO:0007669"/>
    <property type="project" value="UniProtKB-KW"/>
</dbReference>
<comment type="subcellular location">
    <subcellularLocation>
        <location evidence="1 10">Cytoplasm</location>
    </subcellularLocation>
</comment>
<dbReference type="EC" id="6.3.2.4" evidence="10"/>
<evidence type="ECO:0000256" key="13">
    <source>
        <dbReference type="PROSITE-ProRule" id="PRU00409"/>
    </source>
</evidence>
<dbReference type="HAMAP" id="MF_00047">
    <property type="entry name" value="Dala_Dala_lig"/>
    <property type="match status" value="1"/>
</dbReference>
<accession>F2N9E1</accession>
<comment type="function">
    <text evidence="10">Cell wall formation.</text>
</comment>
<dbReference type="HOGENOM" id="CLU_039268_1_1_11"/>
<dbReference type="eggNOG" id="COG1181">
    <property type="taxonomic scope" value="Bacteria"/>
</dbReference>
<dbReference type="NCBIfam" id="TIGR01205">
    <property type="entry name" value="D_ala_D_alaTIGR"/>
    <property type="match status" value="1"/>
</dbReference>
<dbReference type="STRING" id="700015.Corgl_1794"/>
<keyword evidence="12" id="KW-0464">Manganese</keyword>
<evidence type="ECO:0000256" key="1">
    <source>
        <dbReference type="ARBA" id="ARBA00004496"/>
    </source>
</evidence>
<keyword evidence="3 10" id="KW-0963">Cytoplasm</keyword>
<dbReference type="InterPro" id="IPR005905">
    <property type="entry name" value="D_ala_D_ala"/>
</dbReference>
<sequence>MPISRRESMSIAVLAGGTSPEREISFASGESVCRALKQAGYGRVETLDPADSGFLKEIESASFDAVFIALHGAGGEDGTIQGVLDYLHIPYTGSGVRASACAADKDVSKIIFEHAGIPVARGVTLCRGDELNPDSLVAELGKECFVKPAMNGSSLGVSLIRHPSELPKAVERAFESSDKVLIEQRLIGTEISVGVLGGRDAKALPVVEIMGQEGTDFYNKEVKYIDPALVHRIPARLPTGICETAGALALGAHRALGCYGFSRSDFIVTEEGPVILETNTIPGMTEASLFPDEIRHCGRTFAEACDEMIMLALQRVRA</sequence>
<evidence type="ECO:0000259" key="14">
    <source>
        <dbReference type="PROSITE" id="PS50975"/>
    </source>
</evidence>
<keyword evidence="6 13" id="KW-0067">ATP-binding</keyword>
<dbReference type="PANTHER" id="PTHR23132:SF23">
    <property type="entry name" value="D-ALANINE--D-ALANINE LIGASE B"/>
    <property type="match status" value="1"/>
</dbReference>
<reference evidence="16" key="1">
    <citation type="journal article" date="2013" name="Stand. Genomic Sci.">
        <title>Complete genome sequence of Coriobacterium glomerans type strain (PW2(T)) from the midgut of Pyrrhocoris apterus L. (red soldier bug).</title>
        <authorList>
            <person name="Stackebrandt E."/>
            <person name="Zeytun A."/>
            <person name="Lapidus A."/>
            <person name="Nolan M."/>
            <person name="Lucas S."/>
            <person name="Hammon N."/>
            <person name="Deshpande S."/>
            <person name="Cheng J.F."/>
            <person name="Tapia R."/>
            <person name="Goodwin L.A."/>
            <person name="Pitluck S."/>
            <person name="Liolios K."/>
            <person name="Pagani I."/>
            <person name="Ivanova N."/>
            <person name="Mavromatis K."/>
            <person name="Mikhailova N."/>
            <person name="Huntemann M."/>
            <person name="Pati A."/>
            <person name="Chen A."/>
            <person name="Palaniappan K."/>
            <person name="Chang Y.J."/>
            <person name="Land M."/>
            <person name="Hauser L."/>
            <person name="Rohde M."/>
            <person name="Pukall R."/>
            <person name="Goker M."/>
            <person name="Detter J.C."/>
            <person name="Woyke T."/>
            <person name="Bristow J."/>
            <person name="Eisen J.A."/>
            <person name="Markowitz V."/>
            <person name="Hugenholtz P."/>
            <person name="Kyrpides N.C."/>
            <person name="Klenk H.P."/>
        </authorList>
    </citation>
    <scope>NUCLEOTIDE SEQUENCE</scope>
    <source>
        <strain evidence="16">ATCC 49209 / DSM 20642 / JCM 10262 / PW2</strain>
    </source>
</reference>
<keyword evidence="12" id="KW-0460">Magnesium</keyword>
<dbReference type="PROSITE" id="PS00844">
    <property type="entry name" value="DALA_DALA_LIGASE_2"/>
    <property type="match status" value="1"/>
</dbReference>
<dbReference type="InterPro" id="IPR011761">
    <property type="entry name" value="ATP-grasp"/>
</dbReference>
<comment type="similarity">
    <text evidence="2 10">Belongs to the D-alanine--D-alanine ligase family.</text>
</comment>
<dbReference type="PANTHER" id="PTHR23132">
    <property type="entry name" value="D-ALANINE--D-ALANINE LIGASE"/>
    <property type="match status" value="1"/>
</dbReference>
<dbReference type="UniPathway" id="UPA00219"/>
<evidence type="ECO:0000256" key="5">
    <source>
        <dbReference type="ARBA" id="ARBA00022741"/>
    </source>
</evidence>
<feature type="binding site" evidence="12">
    <location>
        <position position="279"/>
    </location>
    <ligand>
        <name>Mg(2+)</name>
        <dbReference type="ChEBI" id="CHEBI:18420"/>
        <label>2</label>
    </ligand>
</feature>
<evidence type="ECO:0000256" key="12">
    <source>
        <dbReference type="PIRSR" id="PIRSR039102-3"/>
    </source>
</evidence>
<evidence type="ECO:0000256" key="11">
    <source>
        <dbReference type="PIRSR" id="PIRSR039102-1"/>
    </source>
</evidence>
<keyword evidence="8 10" id="KW-0573">Peptidoglycan synthesis</keyword>
<dbReference type="EMBL" id="CP002628">
    <property type="protein sequence ID" value="AEB07889.1"/>
    <property type="molecule type" value="Genomic_DNA"/>
</dbReference>
<dbReference type="PIRSF" id="PIRSF039102">
    <property type="entry name" value="Ddl/VanB"/>
    <property type="match status" value="1"/>
</dbReference>
<dbReference type="Pfam" id="PF07478">
    <property type="entry name" value="Dala_Dala_lig_C"/>
    <property type="match status" value="1"/>
</dbReference>
<dbReference type="GO" id="GO:0009252">
    <property type="term" value="P:peptidoglycan biosynthetic process"/>
    <property type="evidence" value="ECO:0007669"/>
    <property type="project" value="UniProtKB-UniRule"/>
</dbReference>
<protein>
    <recommendedName>
        <fullName evidence="10">D-alanine--D-alanine ligase</fullName>
        <ecNumber evidence="10">6.3.2.4</ecNumber>
    </recommendedName>
    <alternativeName>
        <fullName evidence="10">D-Ala-D-Ala ligase</fullName>
    </alternativeName>
    <alternativeName>
        <fullName evidence="10">D-alanylalanine synthetase</fullName>
    </alternativeName>
</protein>
<evidence type="ECO:0000256" key="10">
    <source>
        <dbReference type="HAMAP-Rule" id="MF_00047"/>
    </source>
</evidence>
<feature type="active site" evidence="11">
    <location>
        <position position="288"/>
    </location>
</feature>
<proteinExistence type="inferred from homology"/>
<evidence type="ECO:0000256" key="3">
    <source>
        <dbReference type="ARBA" id="ARBA00022490"/>
    </source>
</evidence>
<comment type="pathway">
    <text evidence="10">Cell wall biogenesis; peptidoglycan biosynthesis.</text>
</comment>
<keyword evidence="4 10" id="KW-0436">Ligase</keyword>
<evidence type="ECO:0000313" key="15">
    <source>
        <dbReference type="EMBL" id="AEB07889.1"/>
    </source>
</evidence>
<dbReference type="GO" id="GO:0008360">
    <property type="term" value="P:regulation of cell shape"/>
    <property type="evidence" value="ECO:0007669"/>
    <property type="project" value="UniProtKB-KW"/>
</dbReference>
<comment type="cofactor">
    <cofactor evidence="12">
        <name>Mg(2+)</name>
        <dbReference type="ChEBI" id="CHEBI:18420"/>
    </cofactor>
    <cofactor evidence="12">
        <name>Mn(2+)</name>
        <dbReference type="ChEBI" id="CHEBI:29035"/>
    </cofactor>
    <text evidence="12">Binds 2 magnesium or manganese ions per subunit.</text>
</comment>
<evidence type="ECO:0000256" key="6">
    <source>
        <dbReference type="ARBA" id="ARBA00022840"/>
    </source>
</evidence>
<dbReference type="GO" id="GO:0008716">
    <property type="term" value="F:D-alanine-D-alanine ligase activity"/>
    <property type="evidence" value="ECO:0007669"/>
    <property type="project" value="UniProtKB-UniRule"/>
</dbReference>
<evidence type="ECO:0000256" key="2">
    <source>
        <dbReference type="ARBA" id="ARBA00010871"/>
    </source>
</evidence>
<feature type="binding site" evidence="12">
    <location>
        <position position="277"/>
    </location>
    <ligand>
        <name>Mg(2+)</name>
        <dbReference type="ChEBI" id="CHEBI:18420"/>
        <label>2</label>
    </ligand>
</feature>
<dbReference type="GO" id="GO:0005524">
    <property type="term" value="F:ATP binding"/>
    <property type="evidence" value="ECO:0007669"/>
    <property type="project" value="UniProtKB-UniRule"/>
</dbReference>
<dbReference type="GO" id="GO:0071555">
    <property type="term" value="P:cell wall organization"/>
    <property type="evidence" value="ECO:0007669"/>
    <property type="project" value="UniProtKB-KW"/>
</dbReference>
<dbReference type="InterPro" id="IPR016185">
    <property type="entry name" value="PreATP-grasp_dom_sf"/>
</dbReference>
<keyword evidence="5 13" id="KW-0547">Nucleotide-binding</keyword>
<dbReference type="InterPro" id="IPR013815">
    <property type="entry name" value="ATP_grasp_subdomain_1"/>
</dbReference>
<feature type="active site" evidence="11">
    <location>
        <position position="21"/>
    </location>
</feature>
<dbReference type="Proteomes" id="UP000006851">
    <property type="component" value="Chromosome"/>
</dbReference>
<keyword evidence="16" id="KW-1185">Reference proteome</keyword>
<keyword evidence="9 10" id="KW-0961">Cell wall biogenesis/degradation</keyword>
<gene>
    <name evidence="10" type="primary">ddl</name>
    <name evidence="15" type="ordered locus">Corgl_1794</name>
</gene>
<dbReference type="Gene3D" id="3.40.50.20">
    <property type="match status" value="1"/>
</dbReference>
<dbReference type="InterPro" id="IPR011095">
    <property type="entry name" value="Dala_Dala_lig_C"/>
</dbReference>
<feature type="domain" description="ATP-grasp" evidence="14">
    <location>
        <begin position="109"/>
        <end position="310"/>
    </location>
</feature>
<dbReference type="InterPro" id="IPR000291">
    <property type="entry name" value="D-Ala_lig_Van_CS"/>
</dbReference>
<evidence type="ECO:0000313" key="16">
    <source>
        <dbReference type="Proteomes" id="UP000006851"/>
    </source>
</evidence>
<feature type="active site" evidence="11">
    <location>
        <position position="153"/>
    </location>
</feature>
<keyword evidence="12" id="KW-0479">Metal-binding</keyword>
<organism evidence="15 16">
    <name type="scientific">Coriobacterium glomerans (strain ATCC 49209 / DSM 20642 / JCM 10262 / PW2)</name>
    <dbReference type="NCBI Taxonomy" id="700015"/>
    <lineage>
        <taxon>Bacteria</taxon>
        <taxon>Bacillati</taxon>
        <taxon>Actinomycetota</taxon>
        <taxon>Coriobacteriia</taxon>
        <taxon>Coriobacteriales</taxon>
        <taxon>Coriobacteriaceae</taxon>
        <taxon>Coriobacterium</taxon>
    </lineage>
</organism>
<feature type="binding site" evidence="12">
    <location>
        <position position="277"/>
    </location>
    <ligand>
        <name>Mg(2+)</name>
        <dbReference type="ChEBI" id="CHEBI:18420"/>
        <label>1</label>
    </ligand>
</feature>
<dbReference type="RefSeq" id="WP_013709631.1">
    <property type="nucleotide sequence ID" value="NC_015389.1"/>
</dbReference>
<evidence type="ECO:0000256" key="7">
    <source>
        <dbReference type="ARBA" id="ARBA00022960"/>
    </source>
</evidence>
<evidence type="ECO:0000256" key="4">
    <source>
        <dbReference type="ARBA" id="ARBA00022598"/>
    </source>
</evidence>
<dbReference type="InterPro" id="IPR011127">
    <property type="entry name" value="Dala_Dala_lig_N"/>
</dbReference>
<dbReference type="SUPFAM" id="SSF56059">
    <property type="entry name" value="Glutathione synthetase ATP-binding domain-like"/>
    <property type="match status" value="1"/>
</dbReference>
<dbReference type="PROSITE" id="PS00843">
    <property type="entry name" value="DALA_DALA_LIGASE_1"/>
    <property type="match status" value="1"/>
</dbReference>
<dbReference type="KEGG" id="cgo:Corgl_1794"/>
<evidence type="ECO:0000256" key="9">
    <source>
        <dbReference type="ARBA" id="ARBA00023316"/>
    </source>
</evidence>
<dbReference type="NCBIfam" id="NF002378">
    <property type="entry name" value="PRK01372.1"/>
    <property type="match status" value="1"/>
</dbReference>
<keyword evidence="7 10" id="KW-0133">Cell shape</keyword>
<dbReference type="SUPFAM" id="SSF52440">
    <property type="entry name" value="PreATP-grasp domain"/>
    <property type="match status" value="1"/>
</dbReference>
<dbReference type="PROSITE" id="PS50975">
    <property type="entry name" value="ATP_GRASP"/>
    <property type="match status" value="1"/>
</dbReference>